<proteinExistence type="predicted"/>
<dbReference type="InterPro" id="IPR051782">
    <property type="entry name" value="ABC_Transporter_VariousFunc"/>
</dbReference>
<dbReference type="PROSITE" id="PS50893">
    <property type="entry name" value="ABC_TRANSPORTER_2"/>
    <property type="match status" value="1"/>
</dbReference>
<keyword evidence="6" id="KW-1185">Reference proteome</keyword>
<dbReference type="Proteomes" id="UP001208567">
    <property type="component" value="Unassembled WGS sequence"/>
</dbReference>
<keyword evidence="1" id="KW-0813">Transport</keyword>
<dbReference type="InterPro" id="IPR003439">
    <property type="entry name" value="ABC_transporter-like_ATP-bd"/>
</dbReference>
<dbReference type="RefSeq" id="WP_264850205.1">
    <property type="nucleotide sequence ID" value="NZ_BRXR01000001.1"/>
</dbReference>
<evidence type="ECO:0000259" key="4">
    <source>
        <dbReference type="PROSITE" id="PS50893"/>
    </source>
</evidence>
<dbReference type="InterPro" id="IPR003593">
    <property type="entry name" value="AAA+_ATPase"/>
</dbReference>
<evidence type="ECO:0000256" key="1">
    <source>
        <dbReference type="ARBA" id="ARBA00022448"/>
    </source>
</evidence>
<evidence type="ECO:0000256" key="3">
    <source>
        <dbReference type="ARBA" id="ARBA00022840"/>
    </source>
</evidence>
<dbReference type="Pfam" id="PF00005">
    <property type="entry name" value="ABC_tran"/>
    <property type="match status" value="1"/>
</dbReference>
<keyword evidence="2" id="KW-0547">Nucleotide-binding</keyword>
<dbReference type="Gene3D" id="3.40.50.300">
    <property type="entry name" value="P-loop containing nucleotide triphosphate hydrolases"/>
    <property type="match status" value="1"/>
</dbReference>
<dbReference type="GO" id="GO:0005524">
    <property type="term" value="F:ATP binding"/>
    <property type="evidence" value="ECO:0007669"/>
    <property type="project" value="UniProtKB-KW"/>
</dbReference>
<reference evidence="5 6" key="1">
    <citation type="journal article" date="2024" name="Int. J. Syst. Evol. Microbiol.">
        <title>Clostridium omnivorum sp. nov., isolated from anoxic soil under the treatment of reductive soil disinfestation.</title>
        <authorList>
            <person name="Ueki A."/>
            <person name="Tonouchi A."/>
            <person name="Kaku N."/>
            <person name="Honma S."/>
            <person name="Ueki K."/>
        </authorList>
    </citation>
    <scope>NUCLEOTIDE SEQUENCE [LARGE SCALE GENOMIC DNA]</scope>
    <source>
        <strain evidence="5 6">E14</strain>
    </source>
</reference>
<accession>A0ABQ5N6P6</accession>
<keyword evidence="3 5" id="KW-0067">ATP-binding</keyword>
<sequence>MIEITGVNKSYNGTVKAVDQLNLEIPDGMVFGFLGPNGAGKSTTIKMITGVLDSDSGDITINGTSIKKNPLEAKKQFGYVPDNPDMFLRLKGLEYLNFMADIYDVPKSVRKEKIENLAKRFEMSTALGDKIQSYSHGMRQKIVLMGALIHDPSVWILDEPMTGLDPKASFTLKEMMREHASSGKTVFFSTHVLEVAEKICDMVAIINKGKISFCGTFEEMREHFKSHESLEQIFLEITENE</sequence>
<dbReference type="SUPFAM" id="SSF52540">
    <property type="entry name" value="P-loop containing nucleoside triphosphate hydrolases"/>
    <property type="match status" value="1"/>
</dbReference>
<dbReference type="PANTHER" id="PTHR42939:SF1">
    <property type="entry name" value="ABC TRANSPORTER ATP-BINDING PROTEIN ALBC-RELATED"/>
    <property type="match status" value="1"/>
</dbReference>
<protein>
    <submittedName>
        <fullName evidence="5">ABC transporter ATP-binding protein</fullName>
    </submittedName>
</protein>
<dbReference type="SMART" id="SM00382">
    <property type="entry name" value="AAA"/>
    <property type="match status" value="1"/>
</dbReference>
<feature type="domain" description="ABC transporter" evidence="4">
    <location>
        <begin position="2"/>
        <end position="233"/>
    </location>
</feature>
<gene>
    <name evidence="5" type="ORF">bsdE14_23400</name>
</gene>
<dbReference type="CDD" id="cd03230">
    <property type="entry name" value="ABC_DR_subfamily_A"/>
    <property type="match status" value="1"/>
</dbReference>
<evidence type="ECO:0000313" key="5">
    <source>
        <dbReference type="EMBL" id="GLC30930.1"/>
    </source>
</evidence>
<dbReference type="PANTHER" id="PTHR42939">
    <property type="entry name" value="ABC TRANSPORTER ATP-BINDING PROTEIN ALBC-RELATED"/>
    <property type="match status" value="1"/>
</dbReference>
<evidence type="ECO:0000313" key="6">
    <source>
        <dbReference type="Proteomes" id="UP001208567"/>
    </source>
</evidence>
<name>A0ABQ5N6P6_9CLOT</name>
<dbReference type="EMBL" id="BRXR01000001">
    <property type="protein sequence ID" value="GLC30930.1"/>
    <property type="molecule type" value="Genomic_DNA"/>
</dbReference>
<organism evidence="5 6">
    <name type="scientific">Clostridium omnivorum</name>
    <dbReference type="NCBI Taxonomy" id="1604902"/>
    <lineage>
        <taxon>Bacteria</taxon>
        <taxon>Bacillati</taxon>
        <taxon>Bacillota</taxon>
        <taxon>Clostridia</taxon>
        <taxon>Eubacteriales</taxon>
        <taxon>Clostridiaceae</taxon>
        <taxon>Clostridium</taxon>
    </lineage>
</organism>
<comment type="caution">
    <text evidence="5">The sequence shown here is derived from an EMBL/GenBank/DDBJ whole genome shotgun (WGS) entry which is preliminary data.</text>
</comment>
<dbReference type="InterPro" id="IPR027417">
    <property type="entry name" value="P-loop_NTPase"/>
</dbReference>
<evidence type="ECO:0000256" key="2">
    <source>
        <dbReference type="ARBA" id="ARBA00022741"/>
    </source>
</evidence>